<comment type="similarity">
    <text evidence="6">Belongs to the LpqB lipoprotein family.</text>
</comment>
<accession>A0ABY8VRA9</accession>
<keyword evidence="2 6" id="KW-0732">Signal</keyword>
<dbReference type="Proteomes" id="UP001238805">
    <property type="component" value="Chromosome"/>
</dbReference>
<evidence type="ECO:0000256" key="3">
    <source>
        <dbReference type="ARBA" id="ARBA00023136"/>
    </source>
</evidence>
<comment type="subcellular location">
    <subcellularLocation>
        <location evidence="6">Cell membrane</location>
        <topology evidence="6">Lipid-anchor</topology>
    </subcellularLocation>
</comment>
<evidence type="ECO:0000256" key="7">
    <source>
        <dbReference type="SAM" id="SignalP"/>
    </source>
</evidence>
<dbReference type="SMART" id="SM00909">
    <property type="entry name" value="Germane"/>
    <property type="match status" value="1"/>
</dbReference>
<keyword evidence="4 6" id="KW-0564">Palmitate</keyword>
<dbReference type="RefSeq" id="WP_284876182.1">
    <property type="nucleotide sequence ID" value="NZ_CP126970.1"/>
</dbReference>
<dbReference type="NCBIfam" id="NF010141">
    <property type="entry name" value="PRK13616.1"/>
    <property type="match status" value="1"/>
</dbReference>
<evidence type="ECO:0000256" key="5">
    <source>
        <dbReference type="ARBA" id="ARBA00023288"/>
    </source>
</evidence>
<name>A0ABY8VRA9_9CORY</name>
<dbReference type="InterPro" id="IPR023959">
    <property type="entry name" value="LpqB"/>
</dbReference>
<dbReference type="Pfam" id="PF25976">
    <property type="entry name" value="LpqB_N"/>
    <property type="match status" value="1"/>
</dbReference>
<evidence type="ECO:0000313" key="9">
    <source>
        <dbReference type="EMBL" id="WIM71617.1"/>
    </source>
</evidence>
<evidence type="ECO:0000256" key="2">
    <source>
        <dbReference type="ARBA" id="ARBA00022729"/>
    </source>
</evidence>
<keyword evidence="1 6" id="KW-1003">Cell membrane</keyword>
<dbReference type="InterPro" id="IPR018910">
    <property type="entry name" value="LpqB_C"/>
</dbReference>
<evidence type="ECO:0000313" key="10">
    <source>
        <dbReference type="Proteomes" id="UP001238805"/>
    </source>
</evidence>
<dbReference type="Pfam" id="PF10647">
    <property type="entry name" value="Gmad1"/>
    <property type="match status" value="1"/>
</dbReference>
<reference evidence="9 10" key="1">
    <citation type="submission" date="2023-05" db="EMBL/GenBank/DDBJ databases">
        <title>Corynebacterium suedekumii sp. nov. and Corynebacterium breve sp. nov. isolated from raw cow's milk.</title>
        <authorList>
            <person name="Baer M.K."/>
            <person name="Mehl L."/>
            <person name="Hellmuth R."/>
            <person name="Marke G."/>
            <person name="Lipski A."/>
        </authorList>
    </citation>
    <scope>NUCLEOTIDE SEQUENCE [LARGE SCALE GENOMIC DNA]</scope>
    <source>
        <strain evidence="9 10">LM112</strain>
    </source>
</reference>
<evidence type="ECO:0000256" key="6">
    <source>
        <dbReference type="HAMAP-Rule" id="MF_01373"/>
    </source>
</evidence>
<sequence length="570" mass="60991">MTRFRPIRSLAAVAAAAALIAGCTTLPTNTEPQAIRSFEPPVEQPTNLGPQPGREPDLLLRDFYSASARPTQDYVAARSYLAPGTADRWDPRQSTLVVDRIDLITQVGSTAERRAFDVRASVIGRINTGGSYVPENGTYEATITMERNDEDEWRITSLPSGIVLERTELRNQYQPHRVFFLDPSDTVLVGDRRWIHSDHQGLDTALISLLMQGPSQTLAPAVNNPVPADATFAGVTDGIYNFTGFTGVDPDARLRFAAQLVWTLAMANIPEPYAVQMDGAPVAPGFGELTSDDFAEYNPTVSATSNVPLFALTDGIVHRVGSNTVEPLEGDLGSIGDLTSVDISQEGAAAAVRRQGDEFALLAGTVDGPMEEALTAETISRPTFELDPDSQWVVIDGRTVVRVVYSGATDEFSRSDVDISALEGLSGDISVLRLHRTGTRVAMIIEGRVFTGVVTRSGPIERRIDNVVELAPQLAGTALSLDWQPDGSIIVGTSTPETPVWRVEQDGSAVTSLPGGNVTAPVVAVAASPSTVFITDARAVLQLPTDGSDTVFWREVAGLQGVRSAPIVAN</sequence>
<feature type="signal peptide" evidence="7">
    <location>
        <begin position="1"/>
        <end position="21"/>
    </location>
</feature>
<evidence type="ECO:0000256" key="1">
    <source>
        <dbReference type="ARBA" id="ARBA00022475"/>
    </source>
</evidence>
<keyword evidence="10" id="KW-1185">Reference proteome</keyword>
<keyword evidence="3 6" id="KW-0472">Membrane</keyword>
<dbReference type="EMBL" id="CP126970">
    <property type="protein sequence ID" value="WIM71617.1"/>
    <property type="molecule type" value="Genomic_DNA"/>
</dbReference>
<keyword evidence="5 6" id="KW-0449">Lipoprotein</keyword>
<dbReference type="HAMAP" id="MF_01373">
    <property type="entry name" value="LpqB_lipoprot"/>
    <property type="match status" value="1"/>
</dbReference>
<feature type="chain" id="PRO_5045584198" description="Lipoprotein LpqB" evidence="7">
    <location>
        <begin position="22"/>
        <end position="570"/>
    </location>
</feature>
<evidence type="ECO:0000256" key="4">
    <source>
        <dbReference type="ARBA" id="ARBA00023139"/>
    </source>
</evidence>
<dbReference type="InterPro" id="IPR019606">
    <property type="entry name" value="GerMN"/>
</dbReference>
<dbReference type="Pfam" id="PF10646">
    <property type="entry name" value="Germane"/>
    <property type="match status" value="1"/>
</dbReference>
<evidence type="ECO:0000259" key="8">
    <source>
        <dbReference type="SMART" id="SM00909"/>
    </source>
</evidence>
<feature type="domain" description="GerMN" evidence="8">
    <location>
        <begin position="203"/>
        <end position="286"/>
    </location>
</feature>
<proteinExistence type="inferred from homology"/>
<gene>
    <name evidence="6 9" type="primary">lpqB</name>
    <name evidence="9" type="ORF">QP029_07085</name>
</gene>
<dbReference type="InterPro" id="IPR059026">
    <property type="entry name" value="LpqB_N"/>
</dbReference>
<dbReference type="PROSITE" id="PS51257">
    <property type="entry name" value="PROKAR_LIPOPROTEIN"/>
    <property type="match status" value="1"/>
</dbReference>
<protein>
    <recommendedName>
        <fullName evidence="6">Lipoprotein LpqB</fullName>
    </recommendedName>
</protein>
<organism evidence="9 10">
    <name type="scientific">Corynebacterium suedekumii</name>
    <dbReference type="NCBI Taxonomy" id="3049801"/>
    <lineage>
        <taxon>Bacteria</taxon>
        <taxon>Bacillati</taxon>
        <taxon>Actinomycetota</taxon>
        <taxon>Actinomycetes</taxon>
        <taxon>Mycobacteriales</taxon>
        <taxon>Corynebacteriaceae</taxon>
        <taxon>Corynebacterium</taxon>
    </lineage>
</organism>